<dbReference type="AlphaFoldDB" id="A0A178J5S6"/>
<keyword evidence="4" id="KW-1185">Reference proteome</keyword>
<evidence type="ECO:0000313" key="1">
    <source>
        <dbReference type="EMBL" id="MDC5740251.1"/>
    </source>
</evidence>
<dbReference type="Proteomes" id="UP001150001">
    <property type="component" value="Unassembled WGS sequence"/>
</dbReference>
<dbReference type="GeneID" id="78077264"/>
<reference evidence="1" key="2">
    <citation type="submission" date="2022-11" db="EMBL/GenBank/DDBJ databases">
        <title>Role of the vibriolysin VemA secreted by the emergent pathogen Vibrio europaeus in the colonization of Manila clam mucus.</title>
        <authorList>
            <person name="Martinez C."/>
            <person name="Rodriguez S."/>
            <person name="Vences A."/>
            <person name="Barja J.L."/>
            <person name="Toranzo A.E."/>
            <person name="Dubert J."/>
        </authorList>
    </citation>
    <scope>NUCLEOTIDE SEQUENCE</scope>
    <source>
        <strain evidence="1">3454</strain>
    </source>
</reference>
<organism evidence="2 3">
    <name type="scientific">Vibrio europaeus</name>
    <dbReference type="NCBI Taxonomy" id="300876"/>
    <lineage>
        <taxon>Bacteria</taxon>
        <taxon>Pseudomonadati</taxon>
        <taxon>Pseudomonadota</taxon>
        <taxon>Gammaproteobacteria</taxon>
        <taxon>Vibrionales</taxon>
        <taxon>Vibrionaceae</taxon>
        <taxon>Vibrio</taxon>
        <taxon>Vibrio oreintalis group</taxon>
    </lineage>
</organism>
<evidence type="ECO:0000313" key="2">
    <source>
        <dbReference type="EMBL" id="OAM97105.1"/>
    </source>
</evidence>
<gene>
    <name evidence="2" type="ORF">AZ468_16240</name>
    <name evidence="1" type="ORF">OPW20_09225</name>
</gene>
<protein>
    <recommendedName>
        <fullName evidence="5">Topoisomerase II</fullName>
    </recommendedName>
</protein>
<dbReference type="EMBL" id="LUAX01000007">
    <property type="protein sequence ID" value="OAM97105.1"/>
    <property type="molecule type" value="Genomic_DNA"/>
</dbReference>
<evidence type="ECO:0008006" key="5">
    <source>
        <dbReference type="Google" id="ProtNLM"/>
    </source>
</evidence>
<dbReference type="Proteomes" id="UP000094761">
    <property type="component" value="Unassembled WGS sequence"/>
</dbReference>
<accession>A0A178J5S6</accession>
<dbReference type="RefSeq" id="WP_069668315.1">
    <property type="nucleotide sequence ID" value="NZ_JAPFIM010000015.1"/>
</dbReference>
<comment type="caution">
    <text evidence="2">The sequence shown here is derived from an EMBL/GenBank/DDBJ whole genome shotgun (WGS) entry which is preliminary data.</text>
</comment>
<sequence length="124" mass="14607">MNDYKVIIESLIIELNLIYMPIFDEYCYPISDPINVNTNKIMVEFFWTLEQSRAIDVPYVEEDDNTLQWYKDFITTKIDTLLLTSARDEITKSYLSDSEVTLIAQRFASELIPYIEETIVSFPK</sequence>
<dbReference type="EMBL" id="JAPFIT010000012">
    <property type="protein sequence ID" value="MDC5740251.1"/>
    <property type="molecule type" value="Genomic_DNA"/>
</dbReference>
<name>A0A178J5S6_9VIBR</name>
<evidence type="ECO:0000313" key="3">
    <source>
        <dbReference type="Proteomes" id="UP000094761"/>
    </source>
</evidence>
<reference evidence="2 3" key="1">
    <citation type="submission" date="2016-03" db="EMBL/GenBank/DDBJ databases">
        <title>Draft genome sequence of the Vibrio tubiashii subs. europaeus.</title>
        <authorList>
            <person name="Spinard E."/>
            <person name="Dubert J."/>
            <person name="Nelson D.R."/>
            <person name="Barja J.L."/>
        </authorList>
    </citation>
    <scope>NUCLEOTIDE SEQUENCE [LARGE SCALE GENOMIC DNA]</scope>
    <source>
        <strain evidence="3">PP-638</strain>
        <strain evidence="2">PP2-638</strain>
    </source>
</reference>
<proteinExistence type="predicted"/>
<evidence type="ECO:0000313" key="4">
    <source>
        <dbReference type="Proteomes" id="UP001150001"/>
    </source>
</evidence>